<comment type="caution">
    <text evidence="2">The sequence shown here is derived from an EMBL/GenBank/DDBJ whole genome shotgun (WGS) entry which is preliminary data.</text>
</comment>
<organism evidence="2 3">
    <name type="scientific">Flemingia macrophylla</name>
    <dbReference type="NCBI Taxonomy" id="520843"/>
    <lineage>
        <taxon>Eukaryota</taxon>
        <taxon>Viridiplantae</taxon>
        <taxon>Streptophyta</taxon>
        <taxon>Embryophyta</taxon>
        <taxon>Tracheophyta</taxon>
        <taxon>Spermatophyta</taxon>
        <taxon>Magnoliopsida</taxon>
        <taxon>eudicotyledons</taxon>
        <taxon>Gunneridae</taxon>
        <taxon>Pentapetalae</taxon>
        <taxon>rosids</taxon>
        <taxon>fabids</taxon>
        <taxon>Fabales</taxon>
        <taxon>Fabaceae</taxon>
        <taxon>Papilionoideae</taxon>
        <taxon>50 kb inversion clade</taxon>
        <taxon>NPAAA clade</taxon>
        <taxon>indigoferoid/millettioid clade</taxon>
        <taxon>Phaseoleae</taxon>
        <taxon>Flemingia</taxon>
    </lineage>
</organism>
<keyword evidence="1" id="KW-0472">Membrane</keyword>
<name>A0ABD1LSD0_9FABA</name>
<sequence length="112" mass="12710">MLLPALASPIDILNRLRAMLIRLWVTLNTMIMVPRCVAVIVVAGWFHQAFVVHSFTLSFVFTLFQSFVSPAGNMDVLTGMDIQDLSNDFDNTCILDEDLELKQKMLRKTTFS</sequence>
<protein>
    <submittedName>
        <fullName evidence="2">Uncharacterized protein</fullName>
    </submittedName>
</protein>
<keyword evidence="1" id="KW-0812">Transmembrane</keyword>
<gene>
    <name evidence="2" type="ORF">Fmac_025482</name>
</gene>
<keyword evidence="1" id="KW-1133">Transmembrane helix</keyword>
<evidence type="ECO:0000313" key="2">
    <source>
        <dbReference type="EMBL" id="KAL2326424.1"/>
    </source>
</evidence>
<dbReference type="AlphaFoldDB" id="A0ABD1LSD0"/>
<proteinExistence type="predicted"/>
<accession>A0ABD1LSD0</accession>
<feature type="transmembrane region" description="Helical" evidence="1">
    <location>
        <begin position="21"/>
        <end position="43"/>
    </location>
</feature>
<evidence type="ECO:0000313" key="3">
    <source>
        <dbReference type="Proteomes" id="UP001603857"/>
    </source>
</evidence>
<reference evidence="2 3" key="1">
    <citation type="submission" date="2024-08" db="EMBL/GenBank/DDBJ databases">
        <title>Insights into the chromosomal genome structure of Flemingia macrophylla.</title>
        <authorList>
            <person name="Ding Y."/>
            <person name="Zhao Y."/>
            <person name="Bi W."/>
            <person name="Wu M."/>
            <person name="Zhao G."/>
            <person name="Gong Y."/>
            <person name="Li W."/>
            <person name="Zhang P."/>
        </authorList>
    </citation>
    <scope>NUCLEOTIDE SEQUENCE [LARGE SCALE GENOMIC DNA]</scope>
    <source>
        <strain evidence="2">DYQJB</strain>
        <tissue evidence="2">Leaf</tissue>
    </source>
</reference>
<dbReference type="EMBL" id="JBGMDY010000008">
    <property type="protein sequence ID" value="KAL2326424.1"/>
    <property type="molecule type" value="Genomic_DNA"/>
</dbReference>
<evidence type="ECO:0000256" key="1">
    <source>
        <dbReference type="SAM" id="Phobius"/>
    </source>
</evidence>
<feature type="transmembrane region" description="Helical" evidence="1">
    <location>
        <begin position="49"/>
        <end position="68"/>
    </location>
</feature>
<keyword evidence="3" id="KW-1185">Reference proteome</keyword>
<dbReference type="Proteomes" id="UP001603857">
    <property type="component" value="Unassembled WGS sequence"/>
</dbReference>